<feature type="region of interest" description="Disordered" evidence="2">
    <location>
        <begin position="270"/>
        <end position="299"/>
    </location>
</feature>
<reference evidence="3 4" key="1">
    <citation type="submission" date="2019-06" db="EMBL/GenBank/DDBJ databases">
        <title>Sorghum-associated microbial communities from plants grown in Nebraska, USA.</title>
        <authorList>
            <person name="Schachtman D."/>
        </authorList>
    </citation>
    <scope>NUCLEOTIDE SEQUENCE [LARGE SCALE GENOMIC DNA]</scope>
    <source>
        <strain evidence="3 4">1225</strain>
    </source>
</reference>
<evidence type="ECO:0000313" key="4">
    <source>
        <dbReference type="Proteomes" id="UP000320653"/>
    </source>
</evidence>
<keyword evidence="1" id="KW-0175">Coiled coil</keyword>
<proteinExistence type="predicted"/>
<comment type="caution">
    <text evidence="3">The sequence shown here is derived from an EMBL/GenBank/DDBJ whole genome shotgun (WGS) entry which is preliminary data.</text>
</comment>
<feature type="region of interest" description="Disordered" evidence="2">
    <location>
        <begin position="376"/>
        <end position="398"/>
    </location>
</feature>
<dbReference type="RefSeq" id="WP_145637683.1">
    <property type="nucleotide sequence ID" value="NZ_VIWP01000003.1"/>
</dbReference>
<name>A0A561QX37_9HYPH</name>
<keyword evidence="4" id="KW-1185">Reference proteome</keyword>
<dbReference type="Proteomes" id="UP000320653">
    <property type="component" value="Unassembled WGS sequence"/>
</dbReference>
<gene>
    <name evidence="3" type="ORF">FHW37_103773</name>
</gene>
<evidence type="ECO:0000256" key="1">
    <source>
        <dbReference type="SAM" id="Coils"/>
    </source>
</evidence>
<feature type="coiled-coil region" evidence="1">
    <location>
        <begin position="64"/>
        <end position="112"/>
    </location>
</feature>
<protein>
    <submittedName>
        <fullName evidence="3">Uncharacterized protein</fullName>
    </submittedName>
</protein>
<feature type="coiled-coil region" evidence="1">
    <location>
        <begin position="176"/>
        <end position="266"/>
    </location>
</feature>
<dbReference type="AlphaFoldDB" id="A0A561QX37"/>
<evidence type="ECO:0000256" key="2">
    <source>
        <dbReference type="SAM" id="MobiDB-lite"/>
    </source>
</evidence>
<dbReference type="OrthoDB" id="8304872at2"/>
<sequence length="411" mass="44661">MIQFALLFGLGFLSAALLAILLAPAVHGRIVRYTENRIMATLPISPSELRAQRDMARAVYAAENARTRQELIQARDNNTELRLKADKLSETLRQLEGEKLDLKMQVDSLDTEAAGSRTRLLEESSHTEELKAALETSGAEAANRTAEITELSQRLQRGATDADNLRIDLSSRDAELENTKSRLGNLRDEREVLRTEIRTLTTRAKDAEARLAQEEQRVARLNERLAQETAESADKSEALERRAQEMARLRDKLKLATTEAREASRAMRNAIPGQSPPKAAAARRKIGDEIASDDAEPGDTTALEQTIAMTSATAAASSQTSEEVTPAMAALAEEARNRATALSERLAKSKDSTNDAALREELAIIAASLVAVTAAEEGRSSPIRAILSGKSGNGERESLSARVNKVIADLG</sequence>
<accession>A0A561QX37</accession>
<evidence type="ECO:0000313" key="3">
    <source>
        <dbReference type="EMBL" id="TWF54902.1"/>
    </source>
</evidence>
<organism evidence="3 4">
    <name type="scientific">Neorhizobium alkalisoli</name>
    <dbReference type="NCBI Taxonomy" id="528178"/>
    <lineage>
        <taxon>Bacteria</taxon>
        <taxon>Pseudomonadati</taxon>
        <taxon>Pseudomonadota</taxon>
        <taxon>Alphaproteobacteria</taxon>
        <taxon>Hyphomicrobiales</taxon>
        <taxon>Rhizobiaceae</taxon>
        <taxon>Rhizobium/Agrobacterium group</taxon>
        <taxon>Neorhizobium</taxon>
    </lineage>
</organism>
<dbReference type="EMBL" id="VIWP01000003">
    <property type="protein sequence ID" value="TWF54902.1"/>
    <property type="molecule type" value="Genomic_DNA"/>
</dbReference>